<protein>
    <submittedName>
        <fullName evidence="1">Uncharacterized protein</fullName>
    </submittedName>
</protein>
<organism evidence="1 2">
    <name type="scientific">Aquimarina mytili</name>
    <dbReference type="NCBI Taxonomy" id="874423"/>
    <lineage>
        <taxon>Bacteria</taxon>
        <taxon>Pseudomonadati</taxon>
        <taxon>Bacteroidota</taxon>
        <taxon>Flavobacteriia</taxon>
        <taxon>Flavobacteriales</taxon>
        <taxon>Flavobacteriaceae</taxon>
        <taxon>Aquimarina</taxon>
    </lineage>
</organism>
<sequence length="278" mass="30364">MKNKFKAFLSLFFVVSTCLIGCKNDDNEVQIPTSEVTTAKQYKDLETANTEINSMVEDVFSTESGLIPVTRNSANKMIDCATITSESTDGTRTILINFEDGCEINGESISGSIRMSFAIVLDTENKVVINYVLENLVYKGIAIAGTANTTFTFRSETGNTAFSTSTNFSFAWEDGLTATSESNFVKETFFDRNPDNPQDSEYYKLTSGSSSTRFSNGDQYGVEITTPLRNERGCAYTVSGVIVTTQNSEVITLDYGDGTCDNTATQTDGEGNETTIEL</sequence>
<name>A0A936ZZN5_9FLAO</name>
<dbReference type="AlphaFoldDB" id="A0A936ZZN5"/>
<dbReference type="Proteomes" id="UP000651057">
    <property type="component" value="Unassembled WGS sequence"/>
</dbReference>
<dbReference type="EMBL" id="JAERQJ010000006">
    <property type="protein sequence ID" value="MBL0684840.1"/>
    <property type="molecule type" value="Genomic_DNA"/>
</dbReference>
<dbReference type="RefSeq" id="WP_201921927.1">
    <property type="nucleotide sequence ID" value="NZ_BAABAX010000014.1"/>
</dbReference>
<proteinExistence type="predicted"/>
<accession>A0A936ZZN5</accession>
<evidence type="ECO:0000313" key="2">
    <source>
        <dbReference type="Proteomes" id="UP000651057"/>
    </source>
</evidence>
<reference evidence="1" key="1">
    <citation type="submission" date="2021-01" db="EMBL/GenBank/DDBJ databases">
        <authorList>
            <person name="Zhong Y.L."/>
        </authorList>
    </citation>
    <scope>NUCLEOTIDE SEQUENCE</scope>
    <source>
        <strain evidence="1">KCTC 23302</strain>
    </source>
</reference>
<comment type="caution">
    <text evidence="1">The sequence shown here is derived from an EMBL/GenBank/DDBJ whole genome shotgun (WGS) entry which is preliminary data.</text>
</comment>
<keyword evidence="2" id="KW-1185">Reference proteome</keyword>
<gene>
    <name evidence="1" type="ORF">JJQ60_15025</name>
</gene>
<evidence type="ECO:0000313" key="1">
    <source>
        <dbReference type="EMBL" id="MBL0684840.1"/>
    </source>
</evidence>